<comment type="similarity">
    <text evidence="2">Belongs to the peptidase M20A family.</text>
</comment>
<dbReference type="PANTHER" id="PTHR43808">
    <property type="entry name" value="ACETYLORNITHINE DEACETYLASE"/>
    <property type="match status" value="1"/>
</dbReference>
<keyword evidence="5" id="KW-0862">Zinc</keyword>
<dbReference type="GO" id="GO:0046872">
    <property type="term" value="F:metal ion binding"/>
    <property type="evidence" value="ECO:0007669"/>
    <property type="project" value="UniProtKB-KW"/>
</dbReference>
<dbReference type="InterPro" id="IPR036264">
    <property type="entry name" value="Bact_exopeptidase_dim_dom"/>
</dbReference>
<feature type="non-terminal residue" evidence="7">
    <location>
        <position position="281"/>
    </location>
</feature>
<gene>
    <name evidence="7" type="ORF">PENTCL1PPCAC_8947</name>
</gene>
<evidence type="ECO:0000256" key="1">
    <source>
        <dbReference type="ARBA" id="ARBA00001947"/>
    </source>
</evidence>
<dbReference type="SUPFAM" id="SSF53187">
    <property type="entry name" value="Zn-dependent exopeptidases"/>
    <property type="match status" value="1"/>
</dbReference>
<name>A0AAV5STU5_9BILA</name>
<dbReference type="EMBL" id="BTSX01000002">
    <property type="protein sequence ID" value="GMS86772.1"/>
    <property type="molecule type" value="Genomic_DNA"/>
</dbReference>
<proteinExistence type="inferred from homology"/>
<evidence type="ECO:0000256" key="3">
    <source>
        <dbReference type="ARBA" id="ARBA00022723"/>
    </source>
</evidence>
<evidence type="ECO:0000256" key="4">
    <source>
        <dbReference type="ARBA" id="ARBA00022801"/>
    </source>
</evidence>
<evidence type="ECO:0000259" key="6">
    <source>
        <dbReference type="Pfam" id="PF07687"/>
    </source>
</evidence>
<keyword evidence="4" id="KW-0378">Hydrolase</keyword>
<organism evidence="7 8">
    <name type="scientific">Pristionchus entomophagus</name>
    <dbReference type="NCBI Taxonomy" id="358040"/>
    <lineage>
        <taxon>Eukaryota</taxon>
        <taxon>Metazoa</taxon>
        <taxon>Ecdysozoa</taxon>
        <taxon>Nematoda</taxon>
        <taxon>Chromadorea</taxon>
        <taxon>Rhabditida</taxon>
        <taxon>Rhabditina</taxon>
        <taxon>Diplogasteromorpha</taxon>
        <taxon>Diplogasteroidea</taxon>
        <taxon>Neodiplogasteridae</taxon>
        <taxon>Pristionchus</taxon>
    </lineage>
</organism>
<sequence>PLIGARHFLHTLEDFIRMPLLSGDVVDLTMQLCAIDSISGKEGEIVALVAKGLEGQGWHVLRQKVYDDGKGRDNLYATRVPIGDHVPRLVFNSHFDTVPPIIPLRRTEEALYGRGVNEAKGQLAALIIAAHRLIEQRPDLAKDVALLFVVGEEIDHAGMVAANDLPGYGPEFLIVGEPTEMKYASIQKGALKVKLSVAGKAGHSGYPHAGESAIHKLIQILDDVMKYEWPKDPQQGDTTFNIGTISGGQALNAWAEKAEAGIFIRVTTTYDDVKRRIETIV</sequence>
<dbReference type="PANTHER" id="PTHR43808:SF8">
    <property type="entry name" value="PEPTIDASE M20 DIMERISATION DOMAIN-CONTAINING PROTEIN"/>
    <property type="match status" value="1"/>
</dbReference>
<comment type="caution">
    <text evidence="7">The sequence shown here is derived from an EMBL/GenBank/DDBJ whole genome shotgun (WGS) entry which is preliminary data.</text>
</comment>
<dbReference type="Proteomes" id="UP001432027">
    <property type="component" value="Unassembled WGS sequence"/>
</dbReference>
<evidence type="ECO:0000313" key="8">
    <source>
        <dbReference type="Proteomes" id="UP001432027"/>
    </source>
</evidence>
<evidence type="ECO:0000313" key="7">
    <source>
        <dbReference type="EMBL" id="GMS86772.1"/>
    </source>
</evidence>
<dbReference type="SUPFAM" id="SSF55031">
    <property type="entry name" value="Bacterial exopeptidase dimerisation domain"/>
    <property type="match status" value="1"/>
</dbReference>
<dbReference type="GO" id="GO:0016787">
    <property type="term" value="F:hydrolase activity"/>
    <property type="evidence" value="ECO:0007669"/>
    <property type="project" value="UniProtKB-KW"/>
</dbReference>
<dbReference type="InterPro" id="IPR011650">
    <property type="entry name" value="Peptidase_M20_dimer"/>
</dbReference>
<protein>
    <recommendedName>
        <fullName evidence="6">Peptidase M20 dimerisation domain-containing protein</fullName>
    </recommendedName>
</protein>
<dbReference type="Gene3D" id="3.40.630.10">
    <property type="entry name" value="Zn peptidases"/>
    <property type="match status" value="1"/>
</dbReference>
<keyword evidence="8" id="KW-1185">Reference proteome</keyword>
<evidence type="ECO:0000256" key="2">
    <source>
        <dbReference type="ARBA" id="ARBA00006247"/>
    </source>
</evidence>
<dbReference type="AlphaFoldDB" id="A0AAV5STU5"/>
<keyword evidence="3" id="KW-0479">Metal-binding</keyword>
<feature type="domain" description="Peptidase M20 dimerisation" evidence="6">
    <location>
        <begin position="187"/>
        <end position="280"/>
    </location>
</feature>
<comment type="cofactor">
    <cofactor evidence="1">
        <name>Zn(2+)</name>
        <dbReference type="ChEBI" id="CHEBI:29105"/>
    </cofactor>
</comment>
<feature type="non-terminal residue" evidence="7">
    <location>
        <position position="1"/>
    </location>
</feature>
<dbReference type="InterPro" id="IPR050072">
    <property type="entry name" value="Peptidase_M20A"/>
</dbReference>
<dbReference type="Pfam" id="PF07687">
    <property type="entry name" value="M20_dimer"/>
    <property type="match status" value="1"/>
</dbReference>
<reference evidence="7" key="1">
    <citation type="submission" date="2023-10" db="EMBL/GenBank/DDBJ databases">
        <title>Genome assembly of Pristionchus species.</title>
        <authorList>
            <person name="Yoshida K."/>
            <person name="Sommer R.J."/>
        </authorList>
    </citation>
    <scope>NUCLEOTIDE SEQUENCE</scope>
    <source>
        <strain evidence="7">RS0144</strain>
    </source>
</reference>
<dbReference type="Gene3D" id="3.30.70.360">
    <property type="match status" value="1"/>
</dbReference>
<accession>A0AAV5STU5</accession>
<evidence type="ECO:0000256" key="5">
    <source>
        <dbReference type="ARBA" id="ARBA00022833"/>
    </source>
</evidence>